<dbReference type="RefSeq" id="WP_311163020.1">
    <property type="nucleotide sequence ID" value="NZ_JAVQLW010000006.1"/>
</dbReference>
<reference evidence="2" key="1">
    <citation type="submission" date="2023-07" db="EMBL/GenBank/DDBJ databases">
        <title>Paracoccus sp. MBLB3053 whole genome sequence.</title>
        <authorList>
            <person name="Hwang C.Y."/>
            <person name="Cho E.-S."/>
            <person name="Seo M.-J."/>
        </authorList>
    </citation>
    <scope>NUCLEOTIDE SEQUENCE [LARGE SCALE GENOMIC DNA]</scope>
    <source>
        <strain evidence="2">MBLB3053</strain>
    </source>
</reference>
<sequence length="139" mass="15168">MQIWIGAHQAQQPDLAVGKLAALGQPDGLTQASIKQRLGTSVFGTDKSYEDPHHIQIVTQSRQWLIHAFPSSQNSKGQACADHDHDDPTFVVMPVAFLASAGADQRIERFNSRSKVTVDFEDAAQHVRPVLSLARTSPA</sequence>
<keyword evidence="2" id="KW-1185">Reference proteome</keyword>
<gene>
    <name evidence="1" type="ORF">RGQ15_21840</name>
</gene>
<organism evidence="1 2">
    <name type="scientific">Paracoccus aurantius</name>
    <dbReference type="NCBI Taxonomy" id="3073814"/>
    <lineage>
        <taxon>Bacteria</taxon>
        <taxon>Pseudomonadati</taxon>
        <taxon>Pseudomonadota</taxon>
        <taxon>Alphaproteobacteria</taxon>
        <taxon>Rhodobacterales</taxon>
        <taxon>Paracoccaceae</taxon>
        <taxon>Paracoccus</taxon>
    </lineage>
</organism>
<protein>
    <submittedName>
        <fullName evidence="1">Uncharacterized protein</fullName>
    </submittedName>
</protein>
<proteinExistence type="predicted"/>
<evidence type="ECO:0000313" key="2">
    <source>
        <dbReference type="Proteomes" id="UP001269144"/>
    </source>
</evidence>
<comment type="caution">
    <text evidence="1">The sequence shown here is derived from an EMBL/GenBank/DDBJ whole genome shotgun (WGS) entry which is preliminary data.</text>
</comment>
<name>A0ABU2I0W8_9RHOB</name>
<dbReference type="EMBL" id="JAVQLW010000006">
    <property type="protein sequence ID" value="MDS9470194.1"/>
    <property type="molecule type" value="Genomic_DNA"/>
</dbReference>
<dbReference type="Proteomes" id="UP001269144">
    <property type="component" value="Unassembled WGS sequence"/>
</dbReference>
<evidence type="ECO:0000313" key="1">
    <source>
        <dbReference type="EMBL" id="MDS9470194.1"/>
    </source>
</evidence>
<accession>A0ABU2I0W8</accession>